<comment type="caution">
    <text evidence="3">The sequence shown here is derived from an EMBL/GenBank/DDBJ whole genome shotgun (WGS) entry which is preliminary data.</text>
</comment>
<feature type="transmembrane region" description="Helical" evidence="2">
    <location>
        <begin position="97"/>
        <end position="115"/>
    </location>
</feature>
<accession>A0A2W7I8C8</accession>
<proteinExistence type="predicted"/>
<feature type="region of interest" description="Disordered" evidence="1">
    <location>
        <begin position="1"/>
        <end position="20"/>
    </location>
</feature>
<keyword evidence="2" id="KW-1133">Transmembrane helix</keyword>
<evidence type="ECO:0008006" key="5">
    <source>
        <dbReference type="Google" id="ProtNLM"/>
    </source>
</evidence>
<evidence type="ECO:0000256" key="1">
    <source>
        <dbReference type="SAM" id="MobiDB-lite"/>
    </source>
</evidence>
<dbReference type="AlphaFoldDB" id="A0A2W7I8C8"/>
<evidence type="ECO:0000313" key="3">
    <source>
        <dbReference type="EMBL" id="PZW43191.1"/>
    </source>
</evidence>
<dbReference type="Proteomes" id="UP000249688">
    <property type="component" value="Unassembled WGS sequence"/>
</dbReference>
<feature type="transmembrane region" description="Helical" evidence="2">
    <location>
        <begin position="27"/>
        <end position="60"/>
    </location>
</feature>
<name>A0A2W7I8C8_9PROT</name>
<dbReference type="RefSeq" id="WP_146422879.1">
    <property type="nucleotide sequence ID" value="NZ_QKYU01000016.1"/>
</dbReference>
<dbReference type="EMBL" id="QKYU01000016">
    <property type="protein sequence ID" value="PZW43191.1"/>
    <property type="molecule type" value="Genomic_DNA"/>
</dbReference>
<organism evidence="3 4">
    <name type="scientific">Humitalea rosea</name>
    <dbReference type="NCBI Taxonomy" id="990373"/>
    <lineage>
        <taxon>Bacteria</taxon>
        <taxon>Pseudomonadati</taxon>
        <taxon>Pseudomonadota</taxon>
        <taxon>Alphaproteobacteria</taxon>
        <taxon>Acetobacterales</taxon>
        <taxon>Roseomonadaceae</taxon>
        <taxon>Humitalea</taxon>
    </lineage>
</organism>
<evidence type="ECO:0000313" key="4">
    <source>
        <dbReference type="Proteomes" id="UP000249688"/>
    </source>
</evidence>
<gene>
    <name evidence="3" type="ORF">C8P66_116112</name>
</gene>
<sequence>MPPPPLIPNTGPLPQPPPPLHENGGPGLVLGVLSIICGLLGFVPVLGLITSVLGVIFGVMGFARARDAGNQGGVVCGIIGLVLSGTAVLLWVIGMLFLGGLLAIFGGILGGMAQMK</sequence>
<protein>
    <recommendedName>
        <fullName evidence="5">DUF4190 domain-containing protein</fullName>
    </recommendedName>
</protein>
<evidence type="ECO:0000256" key="2">
    <source>
        <dbReference type="SAM" id="Phobius"/>
    </source>
</evidence>
<keyword evidence="2" id="KW-0812">Transmembrane</keyword>
<keyword evidence="2" id="KW-0472">Membrane</keyword>
<keyword evidence="4" id="KW-1185">Reference proteome</keyword>
<reference evidence="3 4" key="1">
    <citation type="submission" date="2018-06" db="EMBL/GenBank/DDBJ databases">
        <title>Genomic Encyclopedia of Archaeal and Bacterial Type Strains, Phase II (KMG-II): from individual species to whole genera.</title>
        <authorList>
            <person name="Goeker M."/>
        </authorList>
    </citation>
    <scope>NUCLEOTIDE SEQUENCE [LARGE SCALE GENOMIC DNA]</scope>
    <source>
        <strain evidence="3 4">DSM 24525</strain>
    </source>
</reference>
<feature type="transmembrane region" description="Helical" evidence="2">
    <location>
        <begin position="72"/>
        <end position="91"/>
    </location>
</feature>